<dbReference type="CDD" id="cd01448">
    <property type="entry name" value="TST_Repeat_1"/>
    <property type="match status" value="1"/>
</dbReference>
<evidence type="ECO:0000313" key="4">
    <source>
        <dbReference type="EMBL" id="BAK35241.1"/>
    </source>
</evidence>
<keyword evidence="1 4" id="KW-0808">Transferase</keyword>
<dbReference type="SUPFAM" id="SSF52821">
    <property type="entry name" value="Rhodanese/Cell cycle control phosphatase"/>
    <property type="match status" value="2"/>
</dbReference>
<dbReference type="Pfam" id="PF00581">
    <property type="entry name" value="Rhodanese"/>
    <property type="match status" value="2"/>
</dbReference>
<reference evidence="4 5" key="1">
    <citation type="submission" date="2011-05" db="EMBL/GenBank/DDBJ databases">
        <title>Whole genome sequence of Microlunatus phosphovorus NM-1.</title>
        <authorList>
            <person name="Hosoyama A."/>
            <person name="Sasaki K."/>
            <person name="Harada T."/>
            <person name="Igarashi R."/>
            <person name="Kawakoshi A."/>
            <person name="Sasagawa M."/>
            <person name="Fukada J."/>
            <person name="Nakamura S."/>
            <person name="Katano Y."/>
            <person name="Hanada S."/>
            <person name="Kamagata Y."/>
            <person name="Nakamura N."/>
            <person name="Yamazaki S."/>
            <person name="Fujita N."/>
        </authorList>
    </citation>
    <scope>NUCLEOTIDE SEQUENCE [LARGE SCALE GENOMIC DNA]</scope>
    <source>
        <strain evidence="5">ATCC 700054 / DSM 10555 / JCM 9379 / NBRC 101784 / NCIMB 13414 / VKM Ac-1990 / NM-1</strain>
    </source>
</reference>
<feature type="domain" description="Rhodanese" evidence="3">
    <location>
        <begin position="17"/>
        <end position="134"/>
    </location>
</feature>
<dbReference type="PROSITE" id="PS50206">
    <property type="entry name" value="RHODANESE_3"/>
    <property type="match status" value="2"/>
</dbReference>
<dbReference type="GO" id="GO:0016784">
    <property type="term" value="F:3-mercaptopyruvate sulfurtransferase activity"/>
    <property type="evidence" value="ECO:0007669"/>
    <property type="project" value="UniProtKB-EC"/>
</dbReference>
<dbReference type="InterPro" id="IPR045078">
    <property type="entry name" value="TST/MPST-like"/>
</dbReference>
<evidence type="ECO:0000259" key="3">
    <source>
        <dbReference type="PROSITE" id="PS50206"/>
    </source>
</evidence>
<keyword evidence="5" id="KW-1185">Reference proteome</keyword>
<feature type="domain" description="Rhodanese" evidence="3">
    <location>
        <begin position="181"/>
        <end position="281"/>
    </location>
</feature>
<dbReference type="InterPro" id="IPR001763">
    <property type="entry name" value="Rhodanese-like_dom"/>
</dbReference>
<dbReference type="EMBL" id="AP012204">
    <property type="protein sequence ID" value="BAK35241.1"/>
    <property type="molecule type" value="Genomic_DNA"/>
</dbReference>
<accession>F5XEM5</accession>
<dbReference type="Proteomes" id="UP000007947">
    <property type="component" value="Chromosome"/>
</dbReference>
<dbReference type="PANTHER" id="PTHR11364:SF27">
    <property type="entry name" value="SULFURTRANSFERASE"/>
    <property type="match status" value="1"/>
</dbReference>
<dbReference type="SMART" id="SM00450">
    <property type="entry name" value="RHOD"/>
    <property type="match status" value="2"/>
</dbReference>
<dbReference type="STRING" id="1032480.MLP_22270"/>
<dbReference type="AlphaFoldDB" id="F5XEM5"/>
<proteinExistence type="predicted"/>
<dbReference type="EC" id="2.8.1.2" evidence="4"/>
<evidence type="ECO:0000256" key="2">
    <source>
        <dbReference type="ARBA" id="ARBA00022737"/>
    </source>
</evidence>
<dbReference type="PROSITE" id="PS00380">
    <property type="entry name" value="RHODANESE_1"/>
    <property type="match status" value="1"/>
</dbReference>
<dbReference type="eggNOG" id="COG2897">
    <property type="taxonomic scope" value="Bacteria"/>
</dbReference>
<dbReference type="InterPro" id="IPR036873">
    <property type="entry name" value="Rhodanese-like_dom_sf"/>
</dbReference>
<dbReference type="KEGG" id="mph:MLP_22270"/>
<evidence type="ECO:0000313" key="5">
    <source>
        <dbReference type="Proteomes" id="UP000007947"/>
    </source>
</evidence>
<dbReference type="Gene3D" id="3.40.250.10">
    <property type="entry name" value="Rhodanese-like domain"/>
    <property type="match status" value="2"/>
</dbReference>
<dbReference type="RefSeq" id="WP_013863113.1">
    <property type="nucleotide sequence ID" value="NC_015635.1"/>
</dbReference>
<protein>
    <submittedName>
        <fullName evidence="4">3-mercaptopyruvate sulfurtransferase</fullName>
        <ecNumber evidence="4">2.8.1.2</ecNumber>
    </submittedName>
</protein>
<dbReference type="PANTHER" id="PTHR11364">
    <property type="entry name" value="THIOSULFATE SULFERTANSFERASE"/>
    <property type="match status" value="1"/>
</dbReference>
<sequence>MNGPLISAAELAAELAAGSQVVLADVRWALTGPSGRPDYEAGHLPGARWVDLESELTTHGPTGGRHPLPDPEVFQAAMRRLGVSASTPVIAYDGATSLAASRLWWLLTDAGHQDVRVLDGGFAAWEAAGSPIETGPGPGPADGDFVGRPGQRAAVNAAGVLALLDEGSGSPRSSSTDITRVDVRAADRYAGENETMDPIAGHIPGALSRPSTENLTASGQFKPPAEITERFADIDGEPVFYCGSGITAAHTLLALESAGRTGAIYPGSWSDWITDPDRPRTTGPSA</sequence>
<dbReference type="InterPro" id="IPR001307">
    <property type="entry name" value="Thiosulphate_STrfase_CS"/>
</dbReference>
<dbReference type="GO" id="GO:0004792">
    <property type="term" value="F:thiosulfate-cyanide sulfurtransferase activity"/>
    <property type="evidence" value="ECO:0007669"/>
    <property type="project" value="InterPro"/>
</dbReference>
<organism evidence="4 5">
    <name type="scientific">Microlunatus phosphovorus (strain ATCC 700054 / DSM 10555 / JCM 9379 / NBRC 101784 / NCIMB 13414 / VKM Ac-1990 / NM-1)</name>
    <dbReference type="NCBI Taxonomy" id="1032480"/>
    <lineage>
        <taxon>Bacteria</taxon>
        <taxon>Bacillati</taxon>
        <taxon>Actinomycetota</taxon>
        <taxon>Actinomycetes</taxon>
        <taxon>Propionibacteriales</taxon>
        <taxon>Propionibacteriaceae</taxon>
        <taxon>Microlunatus</taxon>
    </lineage>
</organism>
<dbReference type="CDD" id="cd01449">
    <property type="entry name" value="TST_Repeat_2"/>
    <property type="match status" value="1"/>
</dbReference>
<dbReference type="HOGENOM" id="CLU_031618_0_0_11"/>
<evidence type="ECO:0000256" key="1">
    <source>
        <dbReference type="ARBA" id="ARBA00022679"/>
    </source>
</evidence>
<keyword evidence="2" id="KW-0677">Repeat</keyword>
<name>F5XEM5_MICPN</name>
<keyword evidence="4" id="KW-0670">Pyruvate</keyword>
<gene>
    <name evidence="4" type="primary">sseA</name>
    <name evidence="4" type="ordered locus">MLP_22270</name>
</gene>